<comment type="caution">
    <text evidence="4">The sequence shown here is derived from an EMBL/GenBank/DDBJ whole genome shotgun (WGS) entry which is preliminary data.</text>
</comment>
<accession>A0A507ZV03</accession>
<evidence type="ECO:0000256" key="1">
    <source>
        <dbReference type="ARBA" id="ARBA00022729"/>
    </source>
</evidence>
<dbReference type="SUPFAM" id="SSF69318">
    <property type="entry name" value="Integrin alpha N-terminal domain"/>
    <property type="match status" value="1"/>
</dbReference>
<dbReference type="Proteomes" id="UP000318212">
    <property type="component" value="Unassembled WGS sequence"/>
</dbReference>
<dbReference type="SUPFAM" id="SSF51126">
    <property type="entry name" value="Pectin lyase-like"/>
    <property type="match status" value="1"/>
</dbReference>
<feature type="non-terminal residue" evidence="4">
    <location>
        <position position="1"/>
    </location>
</feature>
<dbReference type="NCBIfam" id="NF041518">
    <property type="entry name" value="choice_anch_Q"/>
    <property type="match status" value="1"/>
</dbReference>
<dbReference type="InterPro" id="IPR018905">
    <property type="entry name" value="A-galactase_NEW3"/>
</dbReference>
<feature type="region of interest" description="Disordered" evidence="2">
    <location>
        <begin position="359"/>
        <end position="378"/>
    </location>
</feature>
<evidence type="ECO:0000313" key="4">
    <source>
        <dbReference type="EMBL" id="TQD41259.1"/>
    </source>
</evidence>
<dbReference type="RefSeq" id="WP_211345439.1">
    <property type="nucleotide sequence ID" value="NZ_VICE01000125.1"/>
</dbReference>
<evidence type="ECO:0000313" key="5">
    <source>
        <dbReference type="Proteomes" id="UP000318212"/>
    </source>
</evidence>
<dbReference type="InterPro" id="IPR059226">
    <property type="entry name" value="Choice_anch_Q_dom"/>
</dbReference>
<dbReference type="InterPro" id="IPR013783">
    <property type="entry name" value="Ig-like_fold"/>
</dbReference>
<dbReference type="Pfam" id="PF13517">
    <property type="entry name" value="FG-GAP_3"/>
    <property type="match status" value="1"/>
</dbReference>
<dbReference type="AlphaFoldDB" id="A0A507ZV03"/>
<proteinExistence type="predicted"/>
<dbReference type="PANTHER" id="PTHR46580">
    <property type="entry name" value="SENSOR KINASE-RELATED"/>
    <property type="match status" value="1"/>
</dbReference>
<dbReference type="InterPro" id="IPR013517">
    <property type="entry name" value="FG-GAP"/>
</dbReference>
<protein>
    <recommendedName>
        <fullName evidence="3">Alpha-galactosidase NEW3 domain-containing protein</fullName>
    </recommendedName>
</protein>
<organism evidence="4 5">
    <name type="scientific">Marilutibacter aestuarii</name>
    <dbReference type="NCBI Taxonomy" id="1706195"/>
    <lineage>
        <taxon>Bacteria</taxon>
        <taxon>Pseudomonadati</taxon>
        <taxon>Pseudomonadota</taxon>
        <taxon>Gammaproteobacteria</taxon>
        <taxon>Lysobacterales</taxon>
        <taxon>Lysobacteraceae</taxon>
        <taxon>Marilutibacter</taxon>
    </lineage>
</organism>
<feature type="domain" description="Alpha-galactosidase NEW3" evidence="3">
    <location>
        <begin position="378"/>
        <end position="453"/>
    </location>
</feature>
<keyword evidence="5" id="KW-1185">Reference proteome</keyword>
<dbReference type="Gene3D" id="2.130.10.130">
    <property type="entry name" value="Integrin alpha, N-terminal"/>
    <property type="match status" value="1"/>
</dbReference>
<dbReference type="InterPro" id="IPR028994">
    <property type="entry name" value="Integrin_alpha_N"/>
</dbReference>
<dbReference type="InterPro" id="IPR011050">
    <property type="entry name" value="Pectin_lyase_fold/virulence"/>
</dbReference>
<name>A0A507ZV03_9GAMM</name>
<dbReference type="EMBL" id="VICE01000125">
    <property type="protein sequence ID" value="TQD41259.1"/>
    <property type="molecule type" value="Genomic_DNA"/>
</dbReference>
<dbReference type="Pfam" id="PF10633">
    <property type="entry name" value="NPCBM_assoc"/>
    <property type="match status" value="1"/>
</dbReference>
<dbReference type="PANTHER" id="PTHR46580:SF2">
    <property type="entry name" value="MAM DOMAIN-CONTAINING PROTEIN"/>
    <property type="match status" value="1"/>
</dbReference>
<gene>
    <name evidence="4" type="ORF">FKV25_13020</name>
</gene>
<evidence type="ECO:0000256" key="2">
    <source>
        <dbReference type="SAM" id="MobiDB-lite"/>
    </source>
</evidence>
<reference evidence="4 5" key="1">
    <citation type="submission" date="2019-06" db="EMBL/GenBank/DDBJ databases">
        <title>Lysobacter alkalisoli sp. nov. isolated from saline soil.</title>
        <authorList>
            <person name="Sun J.-Q."/>
            <person name="Xu L."/>
        </authorList>
    </citation>
    <scope>NUCLEOTIDE SEQUENCE [LARGE SCALE GENOMIC DNA]</scope>
    <source>
        <strain evidence="4 5">JCM 31130</strain>
    </source>
</reference>
<evidence type="ECO:0000259" key="3">
    <source>
        <dbReference type="Pfam" id="PF10633"/>
    </source>
</evidence>
<sequence length="775" mass="81339">EDSYIHHNTSDGLDLLYMDGGSNSSVTVRRTHAVGNAGNQLKTLGKTLIENSVVVGNCAYFNGRDSMKSDDQCRALGNAISVGLVGGQDITIRHNTITGQGDCLILSEGGSSTSSLNIQNNALVGQVDWRSNLQGNTGELTCGHYAYNSSAKLTYSGNLFYNVKQGQCPSGSICSDPRLASSAIASFDATPQSGSPLVDKAPYLAAVADDFYGNARPSGGAADIGAIELQAGGGNPPPDPAPTCSRNAPTLQLTDASQSALAGTSLNYVVRVSNNDSSACASTTFTLARSVPGGWSSNLASPTASIAPGQYRDMAVQVTSTSSASAGTYSIGLGVGSNIAVHTVSTVAHYVVTAPTPPPASCARSNPQLTLSGPGTVKPGDTNTYQVSIKNLDSSACSSSTFDIATEVPSGWSQSLSTQRVALSSGGSRTVTLTVTLPDSAATGARQLAARATNAGATSYSTRKSIPVEVQDNDDESPVKPPVVRKAHDFDGDGQSDIFWRHYGGGWNVIWRAADDGNRSQVATVANSHWSIVGEGDFDANGTTDLLWRNASTGANTIWLDGGAERELAVARVTSSEWFVAAVGDFDADGVSDILWRNSQTGANVVWKAGDSTRQMPLASVPRLSWHIQGVGDFNGDGRSDLFWRDSATGRNTIWLSGDASTQQSVTTVSNPAWRVEHVADFNGDGRADLLWRKNGVGNNAIWKSGNESTQMSIAALPDAGWAIAGVGDFDGDGTDDIFWRNASTGDNTIWRSANVNSRMELLAVRDQEWHAELR</sequence>
<dbReference type="Gene3D" id="2.60.40.10">
    <property type="entry name" value="Immunoglobulins"/>
    <property type="match status" value="2"/>
</dbReference>
<keyword evidence="1" id="KW-0732">Signal</keyword>
<feature type="compositionally biased region" description="Polar residues" evidence="2">
    <location>
        <begin position="363"/>
        <end position="373"/>
    </location>
</feature>